<dbReference type="InterPro" id="IPR029058">
    <property type="entry name" value="AB_hydrolase_fold"/>
</dbReference>
<dbReference type="Pfam" id="PF12697">
    <property type="entry name" value="Abhydrolase_6"/>
    <property type="match status" value="1"/>
</dbReference>
<feature type="domain" description="AB hydrolase-1" evidence="1">
    <location>
        <begin position="34"/>
        <end position="242"/>
    </location>
</feature>
<dbReference type="SUPFAM" id="SSF53474">
    <property type="entry name" value="alpha/beta-Hydrolases"/>
    <property type="match status" value="1"/>
</dbReference>
<evidence type="ECO:0000313" key="3">
    <source>
        <dbReference type="Proteomes" id="UP000318212"/>
    </source>
</evidence>
<dbReference type="Gene3D" id="3.40.50.1820">
    <property type="entry name" value="alpha/beta hydrolase"/>
    <property type="match status" value="1"/>
</dbReference>
<evidence type="ECO:0000259" key="1">
    <source>
        <dbReference type="Pfam" id="PF12697"/>
    </source>
</evidence>
<reference evidence="2 3" key="1">
    <citation type="submission" date="2019-06" db="EMBL/GenBank/DDBJ databases">
        <title>Lysobacter alkalisoli sp. nov. isolated from saline soil.</title>
        <authorList>
            <person name="Sun J.-Q."/>
            <person name="Xu L."/>
        </authorList>
    </citation>
    <scope>NUCLEOTIDE SEQUENCE [LARGE SCALE GENOMIC DNA]</scope>
    <source>
        <strain evidence="2 3">JCM 31130</strain>
    </source>
</reference>
<proteinExistence type="predicted"/>
<dbReference type="GO" id="GO:0016787">
    <property type="term" value="F:hydrolase activity"/>
    <property type="evidence" value="ECO:0007669"/>
    <property type="project" value="UniProtKB-KW"/>
</dbReference>
<gene>
    <name evidence="2" type="ORF">FKV25_04765</name>
</gene>
<keyword evidence="3" id="KW-1185">Reference proteome</keyword>
<dbReference type="Proteomes" id="UP000318212">
    <property type="component" value="Unassembled WGS sequence"/>
</dbReference>
<evidence type="ECO:0000313" key="2">
    <source>
        <dbReference type="EMBL" id="TQD48258.1"/>
    </source>
</evidence>
<accession>A0A508AKP4</accession>
<dbReference type="EMBL" id="VICE01000048">
    <property type="protein sequence ID" value="TQD48258.1"/>
    <property type="molecule type" value="Genomic_DNA"/>
</dbReference>
<dbReference type="AlphaFoldDB" id="A0A508AKP4"/>
<comment type="caution">
    <text evidence="2">The sequence shown here is derived from an EMBL/GenBank/DDBJ whole genome shotgun (WGS) entry which is preliminary data.</text>
</comment>
<keyword evidence="2" id="KW-0378">Hydrolase</keyword>
<sequence length="274" mass="28775">MRDLARAVGAGQPRRDPGVLNPARVRVPRAGHALLLHGAGGGGWEWAIWSGVFEAAGLAVSAPDLVPAGAGLAATGIEDYRAQAEAALRVLPRPRLLVGASLGGLLAAAIARGEADALVLVNPLPPAPWAAELPARDWPARVPWARLARLDSTRRAIPDADPASALYAFRRWRDESGRVLRQAHEGLDLPPPDCPVLCVASGQDRDVPPGVTDGLARAWGADRMALPGASHVGPLLGREAVACAEAVLAWWRRSAVAGRPRAPELRSPASPTRR</sequence>
<name>A0A508AKP4_9GAMM</name>
<protein>
    <submittedName>
        <fullName evidence="2">Alpha/beta hydrolase</fullName>
    </submittedName>
</protein>
<organism evidence="2 3">
    <name type="scientific">Marilutibacter aestuarii</name>
    <dbReference type="NCBI Taxonomy" id="1706195"/>
    <lineage>
        <taxon>Bacteria</taxon>
        <taxon>Pseudomonadati</taxon>
        <taxon>Pseudomonadota</taxon>
        <taxon>Gammaproteobacteria</taxon>
        <taxon>Lysobacterales</taxon>
        <taxon>Lysobacteraceae</taxon>
        <taxon>Marilutibacter</taxon>
    </lineage>
</organism>
<dbReference type="InterPro" id="IPR000073">
    <property type="entry name" value="AB_hydrolase_1"/>
</dbReference>
<dbReference type="OrthoDB" id="5983953at2"/>